<evidence type="ECO:0000313" key="2">
    <source>
        <dbReference type="EMBL" id="ROT42669.1"/>
    </source>
</evidence>
<feature type="compositionally biased region" description="Polar residues" evidence="1">
    <location>
        <begin position="100"/>
        <end position="116"/>
    </location>
</feature>
<evidence type="ECO:0000313" key="3">
    <source>
        <dbReference type="Proteomes" id="UP000272025"/>
    </source>
</evidence>
<protein>
    <submittedName>
        <fullName evidence="2">Uncharacterized protein</fullName>
    </submittedName>
</protein>
<reference evidence="2 3" key="1">
    <citation type="journal article" date="2018" name="Mol. Ecol.">
        <title>The obligate alkalophilic soda-lake fungus Sodiomyces alkalinus has shifted to a protein diet.</title>
        <authorList>
            <person name="Grum-Grzhimaylo A.A."/>
            <person name="Falkoski D.L."/>
            <person name="van den Heuvel J."/>
            <person name="Valero-Jimenez C.A."/>
            <person name="Min B."/>
            <person name="Choi I.G."/>
            <person name="Lipzen A."/>
            <person name="Daum C.G."/>
            <person name="Aanen D.K."/>
            <person name="Tsang A."/>
            <person name="Henrissat B."/>
            <person name="Bilanenko E.N."/>
            <person name="de Vries R.P."/>
            <person name="van Kan J.A.L."/>
            <person name="Grigoriev I.V."/>
            <person name="Debets A.J.M."/>
        </authorList>
    </citation>
    <scope>NUCLEOTIDE SEQUENCE [LARGE SCALE GENOMIC DNA]</scope>
    <source>
        <strain evidence="2 3">F11</strain>
    </source>
</reference>
<dbReference type="EMBL" id="ML119051">
    <property type="protein sequence ID" value="ROT42669.1"/>
    <property type="molecule type" value="Genomic_DNA"/>
</dbReference>
<name>A0A3N2Q7B9_SODAK</name>
<keyword evidence="3" id="KW-1185">Reference proteome</keyword>
<dbReference type="AlphaFoldDB" id="A0A3N2Q7B9"/>
<feature type="region of interest" description="Disordered" evidence="1">
    <location>
        <begin position="94"/>
        <end position="118"/>
    </location>
</feature>
<dbReference type="GeneID" id="39582240"/>
<accession>A0A3N2Q7B9</accession>
<proteinExistence type="predicted"/>
<sequence>MLQDRTQFYARRLVNDTNLASCHDVTIPDSSRPALTSQRQESIRMMHTLYSYVLAPLGYQMQRRDSGPTELMTILALSFRRVMPDGIRPSTRLRNRVEQRQSVSEPKTYPNSSSGWTIAGPRQKSDMHSVLCVCRLTLRKAHLPVHFGVKFTRNPGLIAGLTPTTTKPYVSDFACCPDACRFYFPRSILGRSLSLDSLSPRFDSTSWLYPTQTYIYAQPAFEADPSHGIGHMKAVFQHSGHEPHPPHTISSRRTIWVKPDSLDGFSSAPGRGSLPFALEKSLSSYAADWPEFFLNMHIKQNSSNSCSFNSTQKAKTYVAWTHRELEDHGLTFGFWHCSSAYYVSGRFARKGQFRDNDAQSSLTRKMEYPNAT</sequence>
<evidence type="ECO:0000256" key="1">
    <source>
        <dbReference type="SAM" id="MobiDB-lite"/>
    </source>
</evidence>
<organism evidence="2 3">
    <name type="scientific">Sodiomyces alkalinus (strain CBS 110278 / VKM F-3762 / F11)</name>
    <name type="common">Alkaliphilic filamentous fungus</name>
    <dbReference type="NCBI Taxonomy" id="1314773"/>
    <lineage>
        <taxon>Eukaryota</taxon>
        <taxon>Fungi</taxon>
        <taxon>Dikarya</taxon>
        <taxon>Ascomycota</taxon>
        <taxon>Pezizomycotina</taxon>
        <taxon>Sordariomycetes</taxon>
        <taxon>Hypocreomycetidae</taxon>
        <taxon>Glomerellales</taxon>
        <taxon>Plectosphaerellaceae</taxon>
        <taxon>Sodiomyces</taxon>
    </lineage>
</organism>
<dbReference type="RefSeq" id="XP_028470475.1">
    <property type="nucleotide sequence ID" value="XM_028613762.1"/>
</dbReference>
<gene>
    <name evidence="2" type="ORF">SODALDRAFT_354833</name>
</gene>
<dbReference type="Proteomes" id="UP000272025">
    <property type="component" value="Unassembled WGS sequence"/>
</dbReference>